<evidence type="ECO:0000259" key="2">
    <source>
        <dbReference type="Pfam" id="PF00931"/>
    </source>
</evidence>
<name>A0A0D6QSX6_ARACU</name>
<organism evidence="3">
    <name type="scientific">Araucaria cunninghamii</name>
    <name type="common">Hoop pine</name>
    <name type="synonym">Moreton Bay pine</name>
    <dbReference type="NCBI Taxonomy" id="56994"/>
    <lineage>
        <taxon>Eukaryota</taxon>
        <taxon>Viridiplantae</taxon>
        <taxon>Streptophyta</taxon>
        <taxon>Embryophyta</taxon>
        <taxon>Tracheophyta</taxon>
        <taxon>Spermatophyta</taxon>
        <taxon>Pinopsida</taxon>
        <taxon>Pinidae</taxon>
        <taxon>Conifers II</taxon>
        <taxon>Araucariales</taxon>
        <taxon>Araucariaceae</taxon>
        <taxon>Araucaria</taxon>
    </lineage>
</organism>
<dbReference type="PANTHER" id="PTHR11017:SF570">
    <property type="entry name" value="DISEASE RESISTANCE PROTEIN (TIR-NBS CLASS)-RELATED"/>
    <property type="match status" value="1"/>
</dbReference>
<dbReference type="SUPFAM" id="SSF52540">
    <property type="entry name" value="P-loop containing nucleoside triphosphate hydrolases"/>
    <property type="match status" value="1"/>
</dbReference>
<sequence length="433" mass="47919">MGNASSSSSLSASASTLSKRVEEVTHIDDLINHIDQRLNVIANPGQNASASQPGQSASASQPGQSVSSSERAPSSRVAYCIQFGEELLENLLRRIKNKICYSEICFKYVLNRETRKLWCDVLKEVNHITGVAIGLSVVAYVVDQMEQISANDSGCVRLLKYMLALAKHIKQLHEQLPQEKLNDVVQFIVKGCVMCISQMEASRLSRCFSATVDAEELKSFEAELGHTYSDLTLEALKALLEERPTVLPPSQGTYPDAVGLDEARDRVIGLLDLKDQSTRKIVVVYGVGGIGKTTLATAVFNTLNLTGYKHCRVDIEQDCTKSDIKSLQEQILKDLFNKKVELRSCVEGEKELSKAFSEESTLPCFIFIDNALRGSDLDMLLPKDLSCLPVQSRMLITTRKLDETDTVLHSCHIQRCEYPVKPLPSSEAKKAFV</sequence>
<dbReference type="EMBL" id="GCKF01046425">
    <property type="protein sequence ID" value="JAG93541.1"/>
    <property type="molecule type" value="Transcribed_RNA"/>
</dbReference>
<dbReference type="Gene3D" id="3.40.50.300">
    <property type="entry name" value="P-loop containing nucleotide triphosphate hydrolases"/>
    <property type="match status" value="1"/>
</dbReference>
<feature type="compositionally biased region" description="Low complexity" evidence="1">
    <location>
        <begin position="48"/>
        <end position="71"/>
    </location>
</feature>
<dbReference type="GO" id="GO:0006952">
    <property type="term" value="P:defense response"/>
    <property type="evidence" value="ECO:0007669"/>
    <property type="project" value="InterPro"/>
</dbReference>
<evidence type="ECO:0000256" key="1">
    <source>
        <dbReference type="SAM" id="MobiDB-lite"/>
    </source>
</evidence>
<dbReference type="InterPro" id="IPR044974">
    <property type="entry name" value="Disease_R_plants"/>
</dbReference>
<dbReference type="AlphaFoldDB" id="A0A0D6QSX6"/>
<proteinExistence type="predicted"/>
<evidence type="ECO:0000313" key="3">
    <source>
        <dbReference type="EMBL" id="JAG93541.1"/>
    </source>
</evidence>
<accession>A0A0D6QSX6</accession>
<dbReference type="GO" id="GO:0043531">
    <property type="term" value="F:ADP binding"/>
    <property type="evidence" value="ECO:0007669"/>
    <property type="project" value="InterPro"/>
</dbReference>
<dbReference type="InterPro" id="IPR027417">
    <property type="entry name" value="P-loop_NTPase"/>
</dbReference>
<dbReference type="PANTHER" id="PTHR11017">
    <property type="entry name" value="LEUCINE-RICH REPEAT-CONTAINING PROTEIN"/>
    <property type="match status" value="1"/>
</dbReference>
<dbReference type="InterPro" id="IPR002182">
    <property type="entry name" value="NB-ARC"/>
</dbReference>
<reference evidence="3" key="1">
    <citation type="submission" date="2015-03" db="EMBL/GenBank/DDBJ databases">
        <title>A transcriptome of Araucaria cunninghamii, an australian fine timber species.</title>
        <authorList>
            <person name="Jing Yi C.J.Y."/>
            <person name="Yin San L.Y.S."/>
            <person name="Abdul Karim S.S."/>
            <person name="Wan Azmi N.N."/>
            <person name="Hercus R.R."/>
            <person name="Croft L.L."/>
        </authorList>
    </citation>
    <scope>NUCLEOTIDE SEQUENCE</scope>
    <source>
        <strain evidence="3">MI0301</strain>
        <tissue evidence="3">Leaf</tissue>
    </source>
</reference>
<protein>
    <recommendedName>
        <fullName evidence="2">NB-ARC domain-containing protein</fullName>
    </recommendedName>
</protein>
<feature type="domain" description="NB-ARC" evidence="2">
    <location>
        <begin position="264"/>
        <end position="409"/>
    </location>
</feature>
<dbReference type="Pfam" id="PF00931">
    <property type="entry name" value="NB-ARC"/>
    <property type="match status" value="1"/>
</dbReference>
<feature type="region of interest" description="Disordered" evidence="1">
    <location>
        <begin position="45"/>
        <end position="71"/>
    </location>
</feature>